<sequence>MGFKMHILLRDSKCISLIIMAEDILLLREGLK</sequence>
<evidence type="ECO:0000313" key="1">
    <source>
        <dbReference type="EMBL" id="CDW45008.1"/>
    </source>
</evidence>
<dbReference type="AlphaFoldDB" id="A0A0K2V390"/>
<dbReference type="EMBL" id="HACA01027647">
    <property type="protein sequence ID" value="CDW45008.1"/>
    <property type="molecule type" value="Transcribed_RNA"/>
</dbReference>
<organism evidence="1">
    <name type="scientific">Lepeophtheirus salmonis</name>
    <name type="common">Salmon louse</name>
    <name type="synonym">Caligus salmonis</name>
    <dbReference type="NCBI Taxonomy" id="72036"/>
    <lineage>
        <taxon>Eukaryota</taxon>
        <taxon>Metazoa</taxon>
        <taxon>Ecdysozoa</taxon>
        <taxon>Arthropoda</taxon>
        <taxon>Crustacea</taxon>
        <taxon>Multicrustacea</taxon>
        <taxon>Hexanauplia</taxon>
        <taxon>Copepoda</taxon>
        <taxon>Siphonostomatoida</taxon>
        <taxon>Caligidae</taxon>
        <taxon>Lepeophtheirus</taxon>
    </lineage>
</organism>
<accession>A0A0K2V390</accession>
<proteinExistence type="predicted"/>
<name>A0A0K2V390_LEPSM</name>
<reference evidence="1" key="1">
    <citation type="submission" date="2014-05" db="EMBL/GenBank/DDBJ databases">
        <authorList>
            <person name="Chronopoulou M."/>
        </authorList>
    </citation>
    <scope>NUCLEOTIDE SEQUENCE</scope>
    <source>
        <tissue evidence="1">Whole organism</tissue>
    </source>
</reference>
<protein>
    <submittedName>
        <fullName evidence="1">Uncharacterized protein</fullName>
    </submittedName>
</protein>